<name>B1ZPP4_OPITP</name>
<organism evidence="2 3">
    <name type="scientific">Opitutus terrae (strain DSM 11246 / JCM 15787 / PB90-1)</name>
    <dbReference type="NCBI Taxonomy" id="452637"/>
    <lineage>
        <taxon>Bacteria</taxon>
        <taxon>Pseudomonadati</taxon>
        <taxon>Verrucomicrobiota</taxon>
        <taxon>Opitutia</taxon>
        <taxon>Opitutales</taxon>
        <taxon>Opitutaceae</taxon>
        <taxon>Opitutus</taxon>
    </lineage>
</organism>
<dbReference type="EMBL" id="CP001032">
    <property type="protein sequence ID" value="ACB75497.1"/>
    <property type="molecule type" value="Genomic_DNA"/>
</dbReference>
<dbReference type="Proteomes" id="UP000007013">
    <property type="component" value="Chromosome"/>
</dbReference>
<keyword evidence="1" id="KW-0732">Signal</keyword>
<evidence type="ECO:0000313" key="3">
    <source>
        <dbReference type="Proteomes" id="UP000007013"/>
    </source>
</evidence>
<dbReference type="RefSeq" id="WP_012375034.1">
    <property type="nucleotide sequence ID" value="NC_010571.1"/>
</dbReference>
<protein>
    <recommendedName>
        <fullName evidence="4">PEP-CTERM protein-sorting domain-containing protein</fullName>
    </recommendedName>
</protein>
<accession>B1ZPP4</accession>
<feature type="signal peptide" evidence="1">
    <location>
        <begin position="1"/>
        <end position="23"/>
    </location>
</feature>
<evidence type="ECO:0000313" key="2">
    <source>
        <dbReference type="EMBL" id="ACB75497.1"/>
    </source>
</evidence>
<proteinExistence type="predicted"/>
<evidence type="ECO:0008006" key="4">
    <source>
        <dbReference type="Google" id="ProtNLM"/>
    </source>
</evidence>
<evidence type="ECO:0000256" key="1">
    <source>
        <dbReference type="SAM" id="SignalP"/>
    </source>
</evidence>
<dbReference type="HOGENOM" id="CLU_1169735_0_0_0"/>
<gene>
    <name evidence="2" type="ordered locus">Oter_2214</name>
</gene>
<keyword evidence="3" id="KW-1185">Reference proteome</keyword>
<feature type="chain" id="PRO_5002774428" description="PEP-CTERM protein-sorting domain-containing protein" evidence="1">
    <location>
        <begin position="24"/>
        <end position="237"/>
    </location>
</feature>
<reference evidence="2 3" key="1">
    <citation type="journal article" date="2011" name="J. Bacteriol.">
        <title>Genome sequence of the verrucomicrobium Opitutus terrae PB90-1, an abundant inhabitant of rice paddy soil ecosystems.</title>
        <authorList>
            <person name="van Passel M.W."/>
            <person name="Kant R."/>
            <person name="Palva A."/>
            <person name="Copeland A."/>
            <person name="Lucas S."/>
            <person name="Lapidus A."/>
            <person name="Glavina del Rio T."/>
            <person name="Pitluck S."/>
            <person name="Goltsman E."/>
            <person name="Clum A."/>
            <person name="Sun H."/>
            <person name="Schmutz J."/>
            <person name="Larimer F.W."/>
            <person name="Land M.L."/>
            <person name="Hauser L."/>
            <person name="Kyrpides N."/>
            <person name="Mikhailova N."/>
            <person name="Richardson P.P."/>
            <person name="Janssen P.H."/>
            <person name="de Vos W.M."/>
            <person name="Smidt H."/>
        </authorList>
    </citation>
    <scope>NUCLEOTIDE SEQUENCE [LARGE SCALE GENOMIC DNA]</scope>
    <source>
        <strain evidence="3">DSM 11246 / JCM 15787 / PB90-1</strain>
    </source>
</reference>
<dbReference type="AlphaFoldDB" id="B1ZPP4"/>
<dbReference type="KEGG" id="ote:Oter_2214"/>
<sequence length="237" mass="25833">MSFRPALLCCAVLLGITTSLSRAQLVHLQFHAGGVLNLHADTAGIPWDHAGGSLSTIDVFYNPFGAVRDWSQEEEIYRFPNAADAYWQLTFDLDYDLGTIVVTRPLPWVRAGGQSFVIQYADQPPGQRTEEFQMYLSFADTFQPFGKWPSEPLPPLSDGGGDEMVNSYFLSAGRSFFDIPHLNDGGGYGHVGGGTISPIISAVPEPATYGAAAVLLLVLGVIAHRRRSVRHHEACPL</sequence>